<accession>A0ABT3MVE5</accession>
<comment type="caution">
    <text evidence="2">The sequence shown here is derived from an EMBL/GenBank/DDBJ whole genome shotgun (WGS) entry which is preliminary data.</text>
</comment>
<name>A0ABT3MVE5_9GAMM</name>
<evidence type="ECO:0000313" key="2">
    <source>
        <dbReference type="EMBL" id="MCW7553361.1"/>
    </source>
</evidence>
<dbReference type="Gene3D" id="3.40.1090.10">
    <property type="entry name" value="Cytosolic phospholipase A2 catalytic domain"/>
    <property type="match status" value="1"/>
</dbReference>
<dbReference type="SUPFAM" id="SSF52151">
    <property type="entry name" value="FabD/lysophospholipase-like"/>
    <property type="match status" value="1"/>
</dbReference>
<evidence type="ECO:0000256" key="1">
    <source>
        <dbReference type="SAM" id="SignalP"/>
    </source>
</evidence>
<proteinExistence type="predicted"/>
<reference evidence="2 3" key="1">
    <citation type="submission" date="2022-10" db="EMBL/GenBank/DDBJ databases">
        <title>High-quality genome sequences of two octocoral-associated bacteria, Endozoicomonas euniceicola EF212 and Endozoicomonas gorgoniicola PS125.</title>
        <authorList>
            <person name="Chiou Y.-J."/>
            <person name="Chen Y.-H."/>
        </authorList>
    </citation>
    <scope>NUCLEOTIDE SEQUENCE [LARGE SCALE GENOMIC DNA]</scope>
    <source>
        <strain evidence="2 3">PS125</strain>
    </source>
</reference>
<organism evidence="2 3">
    <name type="scientific">Endozoicomonas gorgoniicola</name>
    <dbReference type="NCBI Taxonomy" id="1234144"/>
    <lineage>
        <taxon>Bacteria</taxon>
        <taxon>Pseudomonadati</taxon>
        <taxon>Pseudomonadota</taxon>
        <taxon>Gammaproteobacteria</taxon>
        <taxon>Oceanospirillales</taxon>
        <taxon>Endozoicomonadaceae</taxon>
        <taxon>Endozoicomonas</taxon>
    </lineage>
</organism>
<dbReference type="Proteomes" id="UP001209854">
    <property type="component" value="Unassembled WGS sequence"/>
</dbReference>
<sequence>MNSLQYWVLVTLLNVTTVFAFSPGSTSPCPDSTTAEIYFDNDDNTSDAEHDKRRHQLSEGVGIALSGGGTRAVALSEGQLAMFMQKEKYRQQITRVSATSGGAWAIVPYYMLEAEKQKVFLGHTAAELEQLYWGSPDDESRYNIAWMNPARLASVPQRLSYYSAGLSFFLSWHYPFILPGFQGWRNLLADATLEPYHLERDTPYNPEQLSGKTNNTELIVNAYLKGKQGEKIPFQMTPDRVGGTRTQFQEADYAVAPCGFNRTPLSSKISCYGQHCRVSLKLGKGLTVSEVMATTGANYVDKLPYSLFPPKFTYLEPDRKKKTVKADSRIFADSGNEDFVSIMPLLHRGQKKIIAFINTAVPLKQGTSGVIGMEKVIPSYFGVIPDESAEMTDYSKYKEDSSLDKKDCTTLSSRNKVFDSSHFRELANALWQAKTNGTPIVYRQNNLTILKNSCYGISGGETVDMFWVYNDLPKNWFDHLQPSLKEKISGNKDFDSFPMYDFTKLFLSPQVANMMSALAKWTIENSGHQWGEFFRKE</sequence>
<dbReference type="InterPro" id="IPR016035">
    <property type="entry name" value="Acyl_Trfase/lysoPLipase"/>
</dbReference>
<dbReference type="RefSeq" id="WP_262568195.1">
    <property type="nucleotide sequence ID" value="NZ_JAPFCC010000001.1"/>
</dbReference>
<keyword evidence="3" id="KW-1185">Reference proteome</keyword>
<evidence type="ECO:0008006" key="4">
    <source>
        <dbReference type="Google" id="ProtNLM"/>
    </source>
</evidence>
<gene>
    <name evidence="2" type="ORF">NX722_12105</name>
</gene>
<feature type="signal peptide" evidence="1">
    <location>
        <begin position="1"/>
        <end position="20"/>
    </location>
</feature>
<evidence type="ECO:0000313" key="3">
    <source>
        <dbReference type="Proteomes" id="UP001209854"/>
    </source>
</evidence>
<protein>
    <recommendedName>
        <fullName evidence="4">PNPLA domain-containing protein</fullName>
    </recommendedName>
</protein>
<dbReference type="EMBL" id="JAPFCC010000001">
    <property type="protein sequence ID" value="MCW7553361.1"/>
    <property type="molecule type" value="Genomic_DNA"/>
</dbReference>
<keyword evidence="1" id="KW-0732">Signal</keyword>
<feature type="chain" id="PRO_5046468227" description="PNPLA domain-containing protein" evidence="1">
    <location>
        <begin position="21"/>
        <end position="537"/>
    </location>
</feature>